<protein>
    <submittedName>
        <fullName evidence="1">Uncharacterized protein</fullName>
    </submittedName>
</protein>
<proteinExistence type="predicted"/>
<reference evidence="1 2" key="1">
    <citation type="submission" date="2018-03" db="EMBL/GenBank/DDBJ databases">
        <title>Whole genome analyses suggest that Burkholderia sensu lato contains two further novel genera in the rhizoxinica-symbiotica group Mycetohabitans gen. nov., and Trinickia gen. nov.: implications for the evolution of diazotrophy and nodulation in the Burkholderiaceae.</title>
        <authorList>
            <person name="Estrada De Los Santos P."/>
            <person name="Palmer M."/>
            <person name="Chavez-Ramirez B."/>
            <person name="Steenkamp E.T."/>
            <person name="Hirsch A.M."/>
            <person name="Manyaka P."/>
            <person name="Maluk M."/>
            <person name="Lafos M."/>
            <person name="Crook M."/>
            <person name="Gross E."/>
            <person name="Simon M.F."/>
            <person name="Bueno Dos Reis Junior F."/>
            <person name="Poole P.S."/>
            <person name="Venter S.N."/>
            <person name="James E.K."/>
        </authorList>
    </citation>
    <scope>NUCLEOTIDE SEQUENCE [LARGE SCALE GENOMIC DNA]</scope>
    <source>
        <strain evidence="1 2">JPY-366</strain>
    </source>
</reference>
<dbReference type="EMBL" id="PYUC01000001">
    <property type="protein sequence ID" value="PTB22240.1"/>
    <property type="molecule type" value="Genomic_DNA"/>
</dbReference>
<evidence type="ECO:0000313" key="1">
    <source>
        <dbReference type="EMBL" id="PTB22240.1"/>
    </source>
</evidence>
<dbReference type="AlphaFoldDB" id="A0A2T3Y0E0"/>
<gene>
    <name evidence="1" type="ORF">C9I57_00005</name>
</gene>
<comment type="caution">
    <text evidence="1">The sequence shown here is derived from an EMBL/GenBank/DDBJ whole genome shotgun (WGS) entry which is preliminary data.</text>
</comment>
<organism evidence="1 2">
    <name type="scientific">Trinickia symbiotica</name>
    <dbReference type="NCBI Taxonomy" id="863227"/>
    <lineage>
        <taxon>Bacteria</taxon>
        <taxon>Pseudomonadati</taxon>
        <taxon>Pseudomonadota</taxon>
        <taxon>Betaproteobacteria</taxon>
        <taxon>Burkholderiales</taxon>
        <taxon>Burkholderiaceae</taxon>
        <taxon>Trinickia</taxon>
    </lineage>
</organism>
<sequence length="59" mass="6324">MCDAIKKLVDDWRVTLHNLASLLLMQQRKTAVPKGSGGSGAEAVERTIFNNSQPISVGA</sequence>
<dbReference type="Proteomes" id="UP000240638">
    <property type="component" value="Unassembled WGS sequence"/>
</dbReference>
<accession>A0A2T3Y0E0</accession>
<name>A0A2T3Y0E0_9BURK</name>
<evidence type="ECO:0000313" key="2">
    <source>
        <dbReference type="Proteomes" id="UP000240638"/>
    </source>
</evidence>